<gene>
    <name evidence="4" type="ORF">FCH28_30155</name>
</gene>
<feature type="region of interest" description="Disordered" evidence="1">
    <location>
        <begin position="14"/>
        <end position="44"/>
    </location>
</feature>
<dbReference type="SUPFAM" id="SSF50370">
    <property type="entry name" value="Ricin B-like lectins"/>
    <property type="match status" value="1"/>
</dbReference>
<evidence type="ECO:0000256" key="2">
    <source>
        <dbReference type="SAM" id="Phobius"/>
    </source>
</evidence>
<dbReference type="EMBL" id="SUMB01000012">
    <property type="protein sequence ID" value="TJZ44592.1"/>
    <property type="molecule type" value="Genomic_DNA"/>
</dbReference>
<dbReference type="Proteomes" id="UP000308697">
    <property type="component" value="Unassembled WGS sequence"/>
</dbReference>
<evidence type="ECO:0000259" key="3">
    <source>
        <dbReference type="SMART" id="SM00458"/>
    </source>
</evidence>
<keyword evidence="2" id="KW-0812">Transmembrane</keyword>
<dbReference type="PROSITE" id="PS50231">
    <property type="entry name" value="RICIN_B_LECTIN"/>
    <property type="match status" value="1"/>
</dbReference>
<evidence type="ECO:0000313" key="5">
    <source>
        <dbReference type="Proteomes" id="UP000308697"/>
    </source>
</evidence>
<accession>A0A4U0MVI8</accession>
<dbReference type="OrthoDB" id="4273937at2"/>
<proteinExistence type="predicted"/>
<dbReference type="Gene3D" id="2.80.10.50">
    <property type="match status" value="1"/>
</dbReference>
<dbReference type="InterPro" id="IPR000772">
    <property type="entry name" value="Ricin_B_lectin"/>
</dbReference>
<dbReference type="AlphaFoldDB" id="A0A4U0MVI8"/>
<dbReference type="InterPro" id="IPR035992">
    <property type="entry name" value="Ricin_B-like_lectins"/>
</dbReference>
<dbReference type="Pfam" id="PF00652">
    <property type="entry name" value="Ricin_B_lectin"/>
    <property type="match status" value="1"/>
</dbReference>
<organism evidence="4 5">
    <name type="scientific">Streptomyces piniterrae</name>
    <dbReference type="NCBI Taxonomy" id="2571125"/>
    <lineage>
        <taxon>Bacteria</taxon>
        <taxon>Bacillati</taxon>
        <taxon>Actinomycetota</taxon>
        <taxon>Actinomycetes</taxon>
        <taxon>Kitasatosporales</taxon>
        <taxon>Streptomycetaceae</taxon>
        <taxon>Streptomyces</taxon>
    </lineage>
</organism>
<evidence type="ECO:0000256" key="1">
    <source>
        <dbReference type="SAM" id="MobiDB-lite"/>
    </source>
</evidence>
<protein>
    <recommendedName>
        <fullName evidence="3">Ricin B lectin domain-containing protein</fullName>
    </recommendedName>
</protein>
<dbReference type="SMART" id="SM00458">
    <property type="entry name" value="RICIN"/>
    <property type="match status" value="1"/>
</dbReference>
<comment type="caution">
    <text evidence="4">The sequence shown here is derived from an EMBL/GenBank/DDBJ whole genome shotgun (WGS) entry which is preliminary data.</text>
</comment>
<reference evidence="4 5" key="1">
    <citation type="submission" date="2019-04" db="EMBL/GenBank/DDBJ databases">
        <title>Streptomyces piniterrae sp. nov., a heliquinomycin-producing actinomycete isolated from rhizosphere soil of Pinus yunnanensis.</title>
        <authorList>
            <person name="Zhuang X."/>
            <person name="Zhao J."/>
        </authorList>
    </citation>
    <scope>NUCLEOTIDE SEQUENCE [LARGE SCALE GENOMIC DNA]</scope>
    <source>
        <strain evidence="5">jys28</strain>
    </source>
</reference>
<feature type="domain" description="Ricin B lectin" evidence="3">
    <location>
        <begin position="76"/>
        <end position="201"/>
    </location>
</feature>
<dbReference type="CDD" id="cd00161">
    <property type="entry name" value="beta-trefoil_Ricin-like"/>
    <property type="match status" value="1"/>
</dbReference>
<sequence length="201" mass="21715">MNFLSAAAIRGNCPGVDVRRPRPGAGQPSRARHGPAQPRNGYREGSMKAAKQLLLLLAITALAVGSTLTGSPAFAAAPLLKSNLNGRCADIFMFHQENGASTVTWDCTGNTNQQWRWDGEQIRSGMNGKCLEIYAAHPGDQGSVSMWDCNGGAHQKWFRNGSEIRSRVNGKCLDILGGRPENGQLLVSWSCNGARSQSWDF</sequence>
<feature type="transmembrane region" description="Helical" evidence="2">
    <location>
        <begin position="53"/>
        <end position="75"/>
    </location>
</feature>
<evidence type="ECO:0000313" key="4">
    <source>
        <dbReference type="EMBL" id="TJZ44592.1"/>
    </source>
</evidence>
<keyword evidence="2" id="KW-1133">Transmembrane helix</keyword>
<name>A0A4U0MVI8_9ACTN</name>
<keyword evidence="2" id="KW-0472">Membrane</keyword>
<keyword evidence="5" id="KW-1185">Reference proteome</keyword>